<feature type="compositionally biased region" description="Basic and acidic residues" evidence="3">
    <location>
        <begin position="50"/>
        <end position="66"/>
    </location>
</feature>
<dbReference type="SUPFAM" id="SSF54928">
    <property type="entry name" value="RNA-binding domain, RBD"/>
    <property type="match status" value="1"/>
</dbReference>
<dbReference type="InterPro" id="IPR012677">
    <property type="entry name" value="Nucleotide-bd_a/b_plait_sf"/>
</dbReference>
<name>K8EP20_9CHLO</name>
<dbReference type="PROSITE" id="PS50102">
    <property type="entry name" value="RRM"/>
    <property type="match status" value="1"/>
</dbReference>
<gene>
    <name evidence="5" type="ordered locus">Bathy15g01750</name>
</gene>
<evidence type="ECO:0000256" key="3">
    <source>
        <dbReference type="SAM" id="MobiDB-lite"/>
    </source>
</evidence>
<dbReference type="OrthoDB" id="1749473at2759"/>
<dbReference type="EMBL" id="FO082264">
    <property type="protein sequence ID" value="CCO19952.1"/>
    <property type="molecule type" value="Genomic_DNA"/>
</dbReference>
<keyword evidence="6" id="KW-1185">Reference proteome</keyword>
<feature type="region of interest" description="Disordered" evidence="3">
    <location>
        <begin position="45"/>
        <end position="95"/>
    </location>
</feature>
<feature type="compositionally biased region" description="Pro residues" evidence="3">
    <location>
        <begin position="78"/>
        <end position="87"/>
    </location>
</feature>
<dbReference type="InterPro" id="IPR035979">
    <property type="entry name" value="RBD_domain_sf"/>
</dbReference>
<protein>
    <submittedName>
        <fullName evidence="5">RNA-binding protein 42</fullName>
    </submittedName>
</protein>
<dbReference type="RefSeq" id="XP_007508866.1">
    <property type="nucleotide sequence ID" value="XM_007508804.1"/>
</dbReference>
<dbReference type="PANTHER" id="PTHR47640">
    <property type="entry name" value="TRNA SELENOCYSTEINE 1-ASSOCIATED PROTEIN 1-RELATED-RELATED"/>
    <property type="match status" value="1"/>
</dbReference>
<dbReference type="GeneID" id="19011600"/>
<keyword evidence="1 2" id="KW-0694">RNA-binding</keyword>
<evidence type="ECO:0000256" key="1">
    <source>
        <dbReference type="ARBA" id="ARBA00022884"/>
    </source>
</evidence>
<accession>K8EP20</accession>
<feature type="compositionally biased region" description="Gly residues" evidence="3">
    <location>
        <begin position="225"/>
        <end position="235"/>
    </location>
</feature>
<feature type="domain" description="RRM" evidence="4">
    <location>
        <begin position="127"/>
        <end position="205"/>
    </location>
</feature>
<dbReference type="InterPro" id="IPR000504">
    <property type="entry name" value="RRM_dom"/>
</dbReference>
<evidence type="ECO:0000313" key="6">
    <source>
        <dbReference type="Proteomes" id="UP000198341"/>
    </source>
</evidence>
<dbReference type="GO" id="GO:0003729">
    <property type="term" value="F:mRNA binding"/>
    <property type="evidence" value="ECO:0007669"/>
    <property type="project" value="InterPro"/>
</dbReference>
<sequence length="268" mass="29345">MDEFALFQSEIQELEETNAKEESKEEDKVPIQFRKNAGVVISAPAAIKADAFEPRGRPVSPEKKEEDDGFGGAIGPNFQPPPPPPPQVSNALGPQHSIKTVGQPVARHVAGEKWIDNTLSEWPANDYRIFVGDLGPECTDEQLAKAFSAYGSFAKARVVRDKKTMKSKGYGFVSMMDSMDFAKAMKEVHGKWIGSRPCKLRKSSWEERNDQTAAKSNNSKRKGGGKNLGGLGEFAGGKRKKGGGYGLKHSRKHLAVAPSIEKYKAKNK</sequence>
<feature type="region of interest" description="Disordered" evidence="3">
    <location>
        <begin position="1"/>
        <end position="31"/>
    </location>
</feature>
<dbReference type="Pfam" id="PF00076">
    <property type="entry name" value="RRM_1"/>
    <property type="match status" value="1"/>
</dbReference>
<organism evidence="5 6">
    <name type="scientific">Bathycoccus prasinos</name>
    <dbReference type="NCBI Taxonomy" id="41875"/>
    <lineage>
        <taxon>Eukaryota</taxon>
        <taxon>Viridiplantae</taxon>
        <taxon>Chlorophyta</taxon>
        <taxon>Mamiellophyceae</taxon>
        <taxon>Mamiellales</taxon>
        <taxon>Bathycoccaceae</taxon>
        <taxon>Bathycoccus</taxon>
    </lineage>
</organism>
<dbReference type="STRING" id="41875.K8EP20"/>
<dbReference type="PANTHER" id="PTHR47640:SF11">
    <property type="entry name" value="RNA-BINDING PROTEIN 42"/>
    <property type="match status" value="1"/>
</dbReference>
<evidence type="ECO:0000259" key="4">
    <source>
        <dbReference type="PROSITE" id="PS50102"/>
    </source>
</evidence>
<evidence type="ECO:0000256" key="2">
    <source>
        <dbReference type="PROSITE-ProRule" id="PRU00176"/>
    </source>
</evidence>
<dbReference type="CDD" id="cd12383">
    <property type="entry name" value="RRM_RBM42"/>
    <property type="match status" value="1"/>
</dbReference>
<dbReference type="AlphaFoldDB" id="K8EP20"/>
<reference evidence="5 6" key="1">
    <citation type="submission" date="2011-10" db="EMBL/GenBank/DDBJ databases">
        <authorList>
            <person name="Genoscope - CEA"/>
        </authorList>
    </citation>
    <scope>NUCLEOTIDE SEQUENCE [LARGE SCALE GENOMIC DNA]</scope>
    <source>
        <strain evidence="5 6">RCC 1105</strain>
    </source>
</reference>
<proteinExistence type="predicted"/>
<dbReference type="Gene3D" id="3.30.70.330">
    <property type="match status" value="1"/>
</dbReference>
<dbReference type="eggNOG" id="KOG0226">
    <property type="taxonomic scope" value="Eukaryota"/>
</dbReference>
<dbReference type="KEGG" id="bpg:Bathy15g01750"/>
<feature type="compositionally biased region" description="Basic residues" evidence="3">
    <location>
        <begin position="237"/>
        <end position="251"/>
    </location>
</feature>
<dbReference type="InterPro" id="IPR034215">
    <property type="entry name" value="RBM42_RRM"/>
</dbReference>
<feature type="compositionally biased region" description="Basic and acidic residues" evidence="3">
    <location>
        <begin position="17"/>
        <end position="29"/>
    </location>
</feature>
<dbReference type="SMART" id="SM00360">
    <property type="entry name" value="RRM"/>
    <property type="match status" value="1"/>
</dbReference>
<dbReference type="Proteomes" id="UP000198341">
    <property type="component" value="Chromosome 15"/>
</dbReference>
<evidence type="ECO:0000313" key="5">
    <source>
        <dbReference type="EMBL" id="CCO19952.1"/>
    </source>
</evidence>
<dbReference type="InterPro" id="IPR050825">
    <property type="entry name" value="RBM42_RBP45_47-like"/>
</dbReference>
<feature type="region of interest" description="Disordered" evidence="3">
    <location>
        <begin position="203"/>
        <end position="251"/>
    </location>
</feature>